<evidence type="ECO:0000256" key="8">
    <source>
        <dbReference type="ARBA" id="ARBA00022729"/>
    </source>
</evidence>
<dbReference type="InterPro" id="IPR001563">
    <property type="entry name" value="Peptidase_S10"/>
</dbReference>
<accession>A0A2S7XYL8</accession>
<dbReference type="InterPro" id="IPR033124">
    <property type="entry name" value="Ser_caboxypep_his_AS"/>
</dbReference>
<evidence type="ECO:0000256" key="10">
    <source>
        <dbReference type="ARBA" id="ARBA00023026"/>
    </source>
</evidence>
<dbReference type="OrthoDB" id="443318at2759"/>
<evidence type="ECO:0000256" key="1">
    <source>
        <dbReference type="ARBA" id="ARBA00001003"/>
    </source>
</evidence>
<dbReference type="PANTHER" id="PTHR11802:SF189">
    <property type="entry name" value="CARBOXYPEPTIDASE"/>
    <property type="match status" value="1"/>
</dbReference>
<evidence type="ECO:0000256" key="7">
    <source>
        <dbReference type="ARBA" id="ARBA00022670"/>
    </source>
</evidence>
<organism evidence="15 16">
    <name type="scientific">Beauveria bassiana</name>
    <name type="common">White muscardine disease fungus</name>
    <name type="synonym">Tritirachium shiotae</name>
    <dbReference type="NCBI Taxonomy" id="176275"/>
    <lineage>
        <taxon>Eukaryota</taxon>
        <taxon>Fungi</taxon>
        <taxon>Dikarya</taxon>
        <taxon>Ascomycota</taxon>
        <taxon>Pezizomycotina</taxon>
        <taxon>Sordariomycetes</taxon>
        <taxon>Hypocreomycetidae</taxon>
        <taxon>Hypocreales</taxon>
        <taxon>Cordycipitaceae</taxon>
        <taxon>Beauveria</taxon>
    </lineage>
</organism>
<keyword evidence="5" id="KW-0472">Membrane</keyword>
<evidence type="ECO:0000256" key="2">
    <source>
        <dbReference type="ARBA" id="ARBA00004609"/>
    </source>
</evidence>
<sequence length="628" mass="69760">MRVETRRGRRNNSTMFAKALLLSSIAGLAAAQFPPPVTGVKTLKSKFHENVTISYKQPGLCETTPGVKSYAGHVHLPASLLEDIHGVRHEYDTNTFFWFFEARHDPENAPLAIWLNGGPGASSMMGLLQENGPCLINDDSKTTRHNPWSWNNHVNMLYIDEPNQVGFSYDTPTNFTIVLDGEGDEVRTATDFSRVAVPELNSTTRVGTLSSGDKLHTVNTTAEAAHALWHFAQAFFWEFPHYKPNDNRISLWAESYGGHYGPGFARFFQQQNEKILNGTLDDKTAHYMHLDTLGIINGVLDATHSEEAGIIFPFNNTYGIQAYTQEFYDELIHNFTKPGGCRDQILHCQDVLDDRDRITIQDERDGGWKAICGISDECASPSETAFRTVDHGRFDITHHKQDPFPPPHLYGYLSRGEVLEALGVPVNFTATSSAVSSNFDDSVDYLKRGFVDAVGYLLDAGVKVHLMYGDRDFACNWIGGEMSSLAVAHAQAADFAAAGYAPLVSAADGGGVVGGLTRQHGNFSFTRVFQSGHMIPAYQPVHAYEIFMRATFNKDIATGRLHVTDELATEGPGNTWHHRTKRYPAPQPRCYVLEPGTCTEEQWAKVYAGALVKDYYLVEDDGFESIEL</sequence>
<comment type="function">
    <text evidence="13">Extracellular serine carboxypeptidase that contributes to pathogenicity.</text>
</comment>
<keyword evidence="4" id="KW-1003">Cell membrane</keyword>
<evidence type="ECO:0000256" key="11">
    <source>
        <dbReference type="ARBA" id="ARBA00023180"/>
    </source>
</evidence>
<evidence type="ECO:0000256" key="4">
    <source>
        <dbReference type="ARBA" id="ARBA00022475"/>
    </source>
</evidence>
<dbReference type="EC" id="3.4.16.-" evidence="14"/>
<keyword evidence="7 14" id="KW-0645">Protease</keyword>
<evidence type="ECO:0000256" key="12">
    <source>
        <dbReference type="ARBA" id="ARBA00023288"/>
    </source>
</evidence>
<dbReference type="PROSITE" id="PS00131">
    <property type="entry name" value="CARBOXYPEPT_SER_SER"/>
    <property type="match status" value="1"/>
</dbReference>
<comment type="subcellular location">
    <subcellularLocation>
        <location evidence="2">Cell membrane</location>
        <topology evidence="2">Lipid-anchor</topology>
        <topology evidence="2">GPI-anchor</topology>
    </subcellularLocation>
</comment>
<reference evidence="15 16" key="1">
    <citation type="submission" date="2016-07" db="EMBL/GenBank/DDBJ databases">
        <title>Comparative genomics of the entomopathogenic fungus Beauveria bassiana.</title>
        <authorList>
            <person name="Valero Jimenez C.A."/>
            <person name="Zwaan B.J."/>
            <person name="Van Kan J.A."/>
            <person name="Takken W."/>
            <person name="Debets A.J."/>
            <person name="Schoustra S.E."/>
            <person name="Koenraadt C.J."/>
        </authorList>
    </citation>
    <scope>NUCLEOTIDE SEQUENCE [LARGE SCALE GENOMIC DNA]</scope>
    <source>
        <strain evidence="15 16">ARSEF 8028</strain>
    </source>
</reference>
<evidence type="ECO:0000256" key="5">
    <source>
        <dbReference type="ARBA" id="ARBA00022622"/>
    </source>
</evidence>
<dbReference type="SUPFAM" id="SSF53474">
    <property type="entry name" value="alpha/beta-Hydrolases"/>
    <property type="match status" value="1"/>
</dbReference>
<dbReference type="GO" id="GO:0000324">
    <property type="term" value="C:fungal-type vacuole"/>
    <property type="evidence" value="ECO:0007669"/>
    <property type="project" value="TreeGrafter"/>
</dbReference>
<feature type="chain" id="PRO_5015371667" description="Carboxypeptidase" evidence="14">
    <location>
        <begin position="32"/>
        <end position="628"/>
    </location>
</feature>
<keyword evidence="11" id="KW-0325">Glycoprotein</keyword>
<name>A0A2S7XYL8_BEABA</name>
<comment type="similarity">
    <text evidence="3 14">Belongs to the peptidase S10 family.</text>
</comment>
<evidence type="ECO:0000313" key="16">
    <source>
        <dbReference type="Proteomes" id="UP000237441"/>
    </source>
</evidence>
<keyword evidence="6 14" id="KW-0121">Carboxypeptidase</keyword>
<keyword evidence="5" id="KW-0336">GPI-anchor</keyword>
<keyword evidence="12" id="KW-0449">Lipoprotein</keyword>
<keyword evidence="10" id="KW-0843">Virulence</keyword>
<dbReference type="GO" id="GO:0005886">
    <property type="term" value="C:plasma membrane"/>
    <property type="evidence" value="ECO:0007669"/>
    <property type="project" value="UniProtKB-SubCell"/>
</dbReference>
<dbReference type="PANTHER" id="PTHR11802">
    <property type="entry name" value="SERINE PROTEASE FAMILY S10 SERINE CARBOXYPEPTIDASE"/>
    <property type="match status" value="1"/>
</dbReference>
<evidence type="ECO:0000256" key="3">
    <source>
        <dbReference type="ARBA" id="ARBA00009431"/>
    </source>
</evidence>
<comment type="catalytic activity">
    <reaction evidence="1">
        <text>Preferential release of a C-terminal arginine or lysine residue.</text>
        <dbReference type="EC" id="3.4.16.6"/>
    </reaction>
</comment>
<dbReference type="Gene3D" id="3.40.50.1820">
    <property type="entry name" value="alpha/beta hydrolase"/>
    <property type="match status" value="1"/>
</dbReference>
<dbReference type="InterPro" id="IPR018202">
    <property type="entry name" value="Ser_caboxypep_ser_AS"/>
</dbReference>
<evidence type="ECO:0000256" key="13">
    <source>
        <dbReference type="ARBA" id="ARBA00037356"/>
    </source>
</evidence>
<evidence type="ECO:0000256" key="9">
    <source>
        <dbReference type="ARBA" id="ARBA00022801"/>
    </source>
</evidence>
<dbReference type="GO" id="GO:0006508">
    <property type="term" value="P:proteolysis"/>
    <property type="evidence" value="ECO:0007669"/>
    <property type="project" value="UniProtKB-KW"/>
</dbReference>
<evidence type="ECO:0000256" key="6">
    <source>
        <dbReference type="ARBA" id="ARBA00022645"/>
    </source>
</evidence>
<dbReference type="Proteomes" id="UP000237441">
    <property type="component" value="Unassembled WGS sequence"/>
</dbReference>
<dbReference type="GO" id="GO:0004185">
    <property type="term" value="F:serine-type carboxypeptidase activity"/>
    <property type="evidence" value="ECO:0007669"/>
    <property type="project" value="UniProtKB-UniRule"/>
</dbReference>
<dbReference type="PROSITE" id="PS00560">
    <property type="entry name" value="CARBOXYPEPT_SER_HIS"/>
    <property type="match status" value="1"/>
</dbReference>
<protein>
    <recommendedName>
        <fullName evidence="14">Carboxypeptidase</fullName>
        <ecNumber evidence="14">3.4.16.-</ecNumber>
    </recommendedName>
</protein>
<keyword evidence="9 14" id="KW-0378">Hydrolase</keyword>
<evidence type="ECO:0000256" key="14">
    <source>
        <dbReference type="RuleBase" id="RU361156"/>
    </source>
</evidence>
<dbReference type="Pfam" id="PF00450">
    <property type="entry name" value="Peptidase_S10"/>
    <property type="match status" value="1"/>
</dbReference>
<dbReference type="GO" id="GO:0098552">
    <property type="term" value="C:side of membrane"/>
    <property type="evidence" value="ECO:0007669"/>
    <property type="project" value="UniProtKB-KW"/>
</dbReference>
<keyword evidence="8 14" id="KW-0732">Signal</keyword>
<dbReference type="AlphaFoldDB" id="A0A2S7XYL8"/>
<gene>
    <name evidence="15" type="ORF">BB8028_0001g10680</name>
</gene>
<proteinExistence type="inferred from homology"/>
<dbReference type="PRINTS" id="PR00724">
    <property type="entry name" value="CRBOXYPTASEC"/>
</dbReference>
<dbReference type="EMBL" id="JRHA01000001">
    <property type="protein sequence ID" value="PQK08997.1"/>
    <property type="molecule type" value="Genomic_DNA"/>
</dbReference>
<dbReference type="InterPro" id="IPR029058">
    <property type="entry name" value="AB_hydrolase_fold"/>
</dbReference>
<feature type="signal peptide" evidence="14">
    <location>
        <begin position="1"/>
        <end position="31"/>
    </location>
</feature>
<evidence type="ECO:0000313" key="15">
    <source>
        <dbReference type="EMBL" id="PQK08997.1"/>
    </source>
</evidence>
<comment type="caution">
    <text evidence="15">The sequence shown here is derived from an EMBL/GenBank/DDBJ whole genome shotgun (WGS) entry which is preliminary data.</text>
</comment>